<dbReference type="Gramene" id="KVI08323">
    <property type="protein sequence ID" value="KVI08323"/>
    <property type="gene ID" value="Ccrd_013302"/>
</dbReference>
<reference evidence="2 3" key="1">
    <citation type="journal article" date="2016" name="Sci. Rep.">
        <title>The genome sequence of the outbreeding globe artichoke constructed de novo incorporating a phase-aware low-pass sequencing strategy of F1 progeny.</title>
        <authorList>
            <person name="Scaglione D."/>
            <person name="Reyes-Chin-Wo S."/>
            <person name="Acquadro A."/>
            <person name="Froenicke L."/>
            <person name="Portis E."/>
            <person name="Beitel C."/>
            <person name="Tirone M."/>
            <person name="Mauro R."/>
            <person name="Lo Monaco A."/>
            <person name="Mauromicale G."/>
            <person name="Faccioli P."/>
            <person name="Cattivelli L."/>
            <person name="Rieseberg L."/>
            <person name="Michelmore R."/>
            <person name="Lanteri S."/>
        </authorList>
    </citation>
    <scope>NUCLEOTIDE SEQUENCE [LARGE SCALE GENOMIC DNA]</scope>
    <source>
        <strain evidence="2">2C</strain>
    </source>
</reference>
<name>A0A118K501_CYNCS</name>
<dbReference type="AlphaFoldDB" id="A0A118K501"/>
<accession>A0A118K501</accession>
<proteinExistence type="predicted"/>
<keyword evidence="3" id="KW-1185">Reference proteome</keyword>
<dbReference type="Proteomes" id="UP000243975">
    <property type="component" value="Unassembled WGS sequence"/>
</dbReference>
<gene>
    <name evidence="2" type="ORF">Ccrd_013302</name>
</gene>
<evidence type="ECO:0000313" key="2">
    <source>
        <dbReference type="EMBL" id="KVI08323.1"/>
    </source>
</evidence>
<evidence type="ECO:0000313" key="3">
    <source>
        <dbReference type="Proteomes" id="UP000243975"/>
    </source>
</evidence>
<sequence>MEMIKLFVVMLVVMMMAVATVTASDGPAPGPVSDATTVFVPTAIASLSAIAGRGNGRGIREPKINPEMITIIRLEVEVEAWGKKQVKVYDSSFIPSHALPEDVSPKDNDANTRALLAPLWNFLLLLTFSLLNADFTSNSWRACVKTCLLSPKIARFNRGMYATHNAITLDTTSGHKIRNAFSNTNDKENTRYGSSLIMSFHETTLLGLFSEDGIT</sequence>
<feature type="chain" id="PRO_5007159962" evidence="1">
    <location>
        <begin position="24"/>
        <end position="215"/>
    </location>
</feature>
<evidence type="ECO:0000256" key="1">
    <source>
        <dbReference type="SAM" id="SignalP"/>
    </source>
</evidence>
<dbReference type="EMBL" id="LEKV01001139">
    <property type="protein sequence ID" value="KVI08323.1"/>
    <property type="molecule type" value="Genomic_DNA"/>
</dbReference>
<keyword evidence="1" id="KW-0732">Signal</keyword>
<organism evidence="2 3">
    <name type="scientific">Cynara cardunculus var. scolymus</name>
    <name type="common">Globe artichoke</name>
    <name type="synonym">Cynara scolymus</name>
    <dbReference type="NCBI Taxonomy" id="59895"/>
    <lineage>
        <taxon>Eukaryota</taxon>
        <taxon>Viridiplantae</taxon>
        <taxon>Streptophyta</taxon>
        <taxon>Embryophyta</taxon>
        <taxon>Tracheophyta</taxon>
        <taxon>Spermatophyta</taxon>
        <taxon>Magnoliopsida</taxon>
        <taxon>eudicotyledons</taxon>
        <taxon>Gunneridae</taxon>
        <taxon>Pentapetalae</taxon>
        <taxon>asterids</taxon>
        <taxon>campanulids</taxon>
        <taxon>Asterales</taxon>
        <taxon>Asteraceae</taxon>
        <taxon>Carduoideae</taxon>
        <taxon>Cardueae</taxon>
        <taxon>Carduinae</taxon>
        <taxon>Cynara</taxon>
    </lineage>
</organism>
<comment type="caution">
    <text evidence="2">The sequence shown here is derived from an EMBL/GenBank/DDBJ whole genome shotgun (WGS) entry which is preliminary data.</text>
</comment>
<protein>
    <submittedName>
        <fullName evidence="2">Uncharacterized protein</fullName>
    </submittedName>
</protein>
<feature type="signal peptide" evidence="1">
    <location>
        <begin position="1"/>
        <end position="23"/>
    </location>
</feature>